<comment type="caution">
    <text evidence="3">The sequence shown here is derived from an EMBL/GenBank/DDBJ whole genome shotgun (WGS) entry which is preliminary data.</text>
</comment>
<keyword evidence="4" id="KW-1185">Reference proteome</keyword>
<protein>
    <submittedName>
        <fullName evidence="3">Uncharacterized protein</fullName>
    </submittedName>
</protein>
<evidence type="ECO:0000256" key="2">
    <source>
        <dbReference type="SAM" id="SignalP"/>
    </source>
</evidence>
<dbReference type="Proteomes" id="UP000606003">
    <property type="component" value="Unassembled WGS sequence"/>
</dbReference>
<feature type="compositionally biased region" description="Basic and acidic residues" evidence="1">
    <location>
        <begin position="111"/>
        <end position="130"/>
    </location>
</feature>
<keyword evidence="2" id="KW-0732">Signal</keyword>
<reference evidence="3 4" key="1">
    <citation type="submission" date="2020-09" db="EMBL/GenBank/DDBJ databases">
        <authorList>
            <person name="Kim M.K."/>
        </authorList>
    </citation>
    <scope>NUCLEOTIDE SEQUENCE [LARGE SCALE GENOMIC DNA]</scope>
    <source>
        <strain evidence="3 4">BT189</strain>
    </source>
</reference>
<evidence type="ECO:0000313" key="4">
    <source>
        <dbReference type="Proteomes" id="UP000606003"/>
    </source>
</evidence>
<feature type="region of interest" description="Disordered" evidence="1">
    <location>
        <begin position="33"/>
        <end position="139"/>
    </location>
</feature>
<organism evidence="3 4">
    <name type="scientific">Hymenobacter armeniacus</name>
    <dbReference type="NCBI Taxonomy" id="2771358"/>
    <lineage>
        <taxon>Bacteria</taxon>
        <taxon>Pseudomonadati</taxon>
        <taxon>Bacteroidota</taxon>
        <taxon>Cytophagia</taxon>
        <taxon>Cytophagales</taxon>
        <taxon>Hymenobacteraceae</taxon>
        <taxon>Hymenobacter</taxon>
    </lineage>
</organism>
<gene>
    <name evidence="3" type="ORF">IC234_13185</name>
</gene>
<name>A0ABR8JTA1_9BACT</name>
<evidence type="ECO:0000313" key="3">
    <source>
        <dbReference type="EMBL" id="MBD2723083.1"/>
    </source>
</evidence>
<proteinExistence type="predicted"/>
<dbReference type="RefSeq" id="WP_190925353.1">
    <property type="nucleotide sequence ID" value="NZ_JACXAC010000004.1"/>
</dbReference>
<sequence>MKKLPNILCASLVGLLALSAVPAQAQVKLPPWLDKNAPASQPAPQPQTQPTVIIGGTNPVIVDRVPTDDRYRDGRYRKGMPPGQAKKYGYRANPSNGGLPPGQAKKMGSYYRDDRRYDDRRYNDHDDHGHGKGHGKGKH</sequence>
<feature type="chain" id="PRO_5045715134" evidence="2">
    <location>
        <begin position="26"/>
        <end position="139"/>
    </location>
</feature>
<evidence type="ECO:0000256" key="1">
    <source>
        <dbReference type="SAM" id="MobiDB-lite"/>
    </source>
</evidence>
<dbReference type="EMBL" id="JACXAC010000004">
    <property type="protein sequence ID" value="MBD2723083.1"/>
    <property type="molecule type" value="Genomic_DNA"/>
</dbReference>
<feature type="signal peptide" evidence="2">
    <location>
        <begin position="1"/>
        <end position="25"/>
    </location>
</feature>
<accession>A0ABR8JTA1</accession>
<feature type="compositionally biased region" description="Basic and acidic residues" evidence="1">
    <location>
        <begin position="65"/>
        <end position="76"/>
    </location>
</feature>